<protein>
    <submittedName>
        <fullName evidence="2">Uncharacterized protein</fullName>
    </submittedName>
</protein>
<proteinExistence type="predicted"/>
<reference evidence="3" key="1">
    <citation type="submission" date="2016-11" db="EMBL/GenBank/DDBJ databases">
        <authorList>
            <person name="Varghese N."/>
            <person name="Submissions S."/>
        </authorList>
    </citation>
    <scope>NUCLEOTIDE SEQUENCE [LARGE SCALE GENOMIC DNA]</scope>
    <source>
        <strain evidence="3">DSM 18569</strain>
    </source>
</reference>
<dbReference type="RefSeq" id="WP_073286697.1">
    <property type="nucleotide sequence ID" value="NZ_FRAS01000016.1"/>
</dbReference>
<organism evidence="2 3">
    <name type="scientific">Hymenobacter psychrotolerans DSM 18569</name>
    <dbReference type="NCBI Taxonomy" id="1121959"/>
    <lineage>
        <taxon>Bacteria</taxon>
        <taxon>Pseudomonadati</taxon>
        <taxon>Bacteroidota</taxon>
        <taxon>Cytophagia</taxon>
        <taxon>Cytophagales</taxon>
        <taxon>Hymenobacteraceae</taxon>
        <taxon>Hymenobacter</taxon>
    </lineage>
</organism>
<name>A0A1M7BPF8_9BACT</name>
<gene>
    <name evidence="2" type="ORF">SAMN02746009_02995</name>
</gene>
<dbReference type="STRING" id="1121959.SAMN02746009_02995"/>
<evidence type="ECO:0000313" key="3">
    <source>
        <dbReference type="Proteomes" id="UP000183947"/>
    </source>
</evidence>
<dbReference type="EMBL" id="FRAS01000016">
    <property type="protein sequence ID" value="SHL56902.1"/>
    <property type="molecule type" value="Genomic_DNA"/>
</dbReference>
<sequence length="296" mass="32076">MRVLSTLFLLLLLRLTAAAAPHPTLQLDIARFRNEDVGIRGNVVEVYATVSGKWLRYMRRAPKMYQAAAVLTLEIVRPDGQAAYQETVTLKPPVLSDTTAAIKNPLSFQKRIILPDGEYSLRALVRDQYHKGQQSLVEMPLVLKSTDTKPVLSDIVLLAKPAARGAEASTFSRSGFSLTRAPGGLYARGQEKLFLYTELYNAAVGQPLQVTFRLRATNLPAGMAAKTIATGQTTATGAQGRPTTLVGELSLGKVPSGEYLLTVEVRNAKNQLLASQTALVQRETEEYAPAGAGPAR</sequence>
<dbReference type="AlphaFoldDB" id="A0A1M7BPF8"/>
<evidence type="ECO:0000313" key="2">
    <source>
        <dbReference type="EMBL" id="SHL56902.1"/>
    </source>
</evidence>
<feature type="signal peptide" evidence="1">
    <location>
        <begin position="1"/>
        <end position="19"/>
    </location>
</feature>
<keyword evidence="1" id="KW-0732">Signal</keyword>
<keyword evidence="3" id="KW-1185">Reference proteome</keyword>
<feature type="chain" id="PRO_5013065240" evidence="1">
    <location>
        <begin position="20"/>
        <end position="296"/>
    </location>
</feature>
<dbReference type="OrthoDB" id="1522692at2"/>
<accession>A0A1M7BPF8</accession>
<evidence type="ECO:0000256" key="1">
    <source>
        <dbReference type="SAM" id="SignalP"/>
    </source>
</evidence>
<dbReference type="Proteomes" id="UP000183947">
    <property type="component" value="Unassembled WGS sequence"/>
</dbReference>